<dbReference type="Proteomes" id="UP000007754">
    <property type="component" value="Chromosome 2"/>
</dbReference>
<feature type="compositionally biased region" description="Basic and acidic residues" evidence="3">
    <location>
        <begin position="397"/>
        <end position="406"/>
    </location>
</feature>
<dbReference type="InterPro" id="IPR050216">
    <property type="entry name" value="LRR_domain-containing"/>
</dbReference>
<dbReference type="InParanoid" id="A0A674GTQ4"/>
<dbReference type="InterPro" id="IPR003591">
    <property type="entry name" value="Leu-rich_rpt_typical-subtyp"/>
</dbReference>
<dbReference type="SUPFAM" id="SSF52058">
    <property type="entry name" value="L domain-like"/>
    <property type="match status" value="1"/>
</dbReference>
<accession>A0A674GTQ4</accession>
<evidence type="ECO:0000259" key="4">
    <source>
        <dbReference type="Pfam" id="PF23598"/>
    </source>
</evidence>
<dbReference type="SMART" id="SM00369">
    <property type="entry name" value="LRR_TYP"/>
    <property type="match status" value="4"/>
</dbReference>
<gene>
    <name evidence="5" type="primary">RSU1</name>
</gene>
<protein>
    <submittedName>
        <fullName evidence="5">Ras suppressor protein 1</fullName>
    </submittedName>
</protein>
<proteinExistence type="predicted"/>
<feature type="region of interest" description="Disordered" evidence="3">
    <location>
        <begin position="391"/>
        <end position="418"/>
    </location>
</feature>
<feature type="region of interest" description="Disordered" evidence="3">
    <location>
        <begin position="1"/>
        <end position="152"/>
    </location>
</feature>
<feature type="compositionally biased region" description="Basic residues" evidence="3">
    <location>
        <begin position="202"/>
        <end position="213"/>
    </location>
</feature>
<reference evidence="5" key="3">
    <citation type="submission" date="2025-09" db="UniProtKB">
        <authorList>
            <consortium name="Ensembl"/>
        </authorList>
    </citation>
    <scope>IDENTIFICATION</scope>
</reference>
<evidence type="ECO:0000256" key="2">
    <source>
        <dbReference type="ARBA" id="ARBA00022737"/>
    </source>
</evidence>
<evidence type="ECO:0000256" key="3">
    <source>
        <dbReference type="SAM" id="MobiDB-lite"/>
    </source>
</evidence>
<evidence type="ECO:0000256" key="1">
    <source>
        <dbReference type="ARBA" id="ARBA00022614"/>
    </source>
</evidence>
<dbReference type="Gene3D" id="3.80.10.10">
    <property type="entry name" value="Ribonuclease Inhibitor"/>
    <property type="match status" value="1"/>
</dbReference>
<feature type="compositionally biased region" description="Basic and acidic residues" evidence="3">
    <location>
        <begin position="37"/>
        <end position="48"/>
    </location>
</feature>
<dbReference type="Ensembl" id="ENSTGUT00000030127.1">
    <property type="protein sequence ID" value="ENSTGUP00000025777.1"/>
    <property type="gene ID" value="ENSTGUG00000001318.2"/>
</dbReference>
<feature type="domain" description="Disease resistance R13L4/SHOC-2-like LRR" evidence="4">
    <location>
        <begin position="247"/>
        <end position="344"/>
    </location>
</feature>
<evidence type="ECO:0000313" key="6">
    <source>
        <dbReference type="Proteomes" id="UP000007754"/>
    </source>
</evidence>
<dbReference type="InterPro" id="IPR055414">
    <property type="entry name" value="LRR_R13L4/SHOC2-like"/>
</dbReference>
<dbReference type="FunFam" id="3.80.10.10:FF:000034">
    <property type="entry name" value="Ras suppressor protein 1"/>
    <property type="match status" value="1"/>
</dbReference>
<keyword evidence="1" id="KW-0433">Leucine-rich repeat</keyword>
<feature type="compositionally biased region" description="Basic and acidic residues" evidence="3">
    <location>
        <begin position="184"/>
        <end position="200"/>
    </location>
</feature>
<reference evidence="5 6" key="1">
    <citation type="journal article" date="2010" name="Nature">
        <title>The genome of a songbird.</title>
        <authorList>
            <person name="Warren W.C."/>
            <person name="Clayton D.F."/>
            <person name="Ellegren H."/>
            <person name="Arnold A.P."/>
            <person name="Hillier L.W."/>
            <person name="Kunstner A."/>
            <person name="Searle S."/>
            <person name="White S."/>
            <person name="Vilella A.J."/>
            <person name="Fairley S."/>
            <person name="Heger A."/>
            <person name="Kong L."/>
            <person name="Ponting C.P."/>
            <person name="Jarvis E.D."/>
            <person name="Mello C.V."/>
            <person name="Minx P."/>
            <person name="Lovell P."/>
            <person name="Velho T.A."/>
            <person name="Ferris M."/>
            <person name="Balakrishnan C.N."/>
            <person name="Sinha S."/>
            <person name="Blatti C."/>
            <person name="London S.E."/>
            <person name="Li Y."/>
            <person name="Lin Y.C."/>
            <person name="George J."/>
            <person name="Sweedler J."/>
            <person name="Southey B."/>
            <person name="Gunaratne P."/>
            <person name="Watson M."/>
            <person name="Nam K."/>
            <person name="Backstrom N."/>
            <person name="Smeds L."/>
            <person name="Nabholz B."/>
            <person name="Itoh Y."/>
            <person name="Whitney O."/>
            <person name="Pfenning A.R."/>
            <person name="Howard J."/>
            <person name="Volker M."/>
            <person name="Skinner B.M."/>
            <person name="Griffin D.K."/>
            <person name="Ye L."/>
            <person name="McLaren W.M."/>
            <person name="Flicek P."/>
            <person name="Quesada V."/>
            <person name="Velasco G."/>
            <person name="Lopez-Otin C."/>
            <person name="Puente X.S."/>
            <person name="Olender T."/>
            <person name="Lancet D."/>
            <person name="Smit A.F."/>
            <person name="Hubley R."/>
            <person name="Konkel M.K."/>
            <person name="Walker J.A."/>
            <person name="Batzer M.A."/>
            <person name="Gu W."/>
            <person name="Pollock D.D."/>
            <person name="Chen L."/>
            <person name="Cheng Z."/>
            <person name="Eichler E.E."/>
            <person name="Stapley J."/>
            <person name="Slate J."/>
            <person name="Ekblom R."/>
            <person name="Birkhead T."/>
            <person name="Burke T."/>
            <person name="Burt D."/>
            <person name="Scharff C."/>
            <person name="Adam I."/>
            <person name="Richard H."/>
            <person name="Sultan M."/>
            <person name="Soldatov A."/>
            <person name="Lehrach H."/>
            <person name="Edwards S.V."/>
            <person name="Yang S.P."/>
            <person name="Li X."/>
            <person name="Graves T."/>
            <person name="Fulton L."/>
            <person name="Nelson J."/>
            <person name="Chinwalla A."/>
            <person name="Hou S."/>
            <person name="Mardis E.R."/>
            <person name="Wilson R.K."/>
        </authorList>
    </citation>
    <scope>NUCLEOTIDE SEQUENCE [LARGE SCALE GENOMIC DNA]</scope>
</reference>
<feature type="region of interest" description="Disordered" evidence="3">
    <location>
        <begin position="171"/>
        <end position="213"/>
    </location>
</feature>
<dbReference type="InterPro" id="IPR032675">
    <property type="entry name" value="LRR_dom_sf"/>
</dbReference>
<keyword evidence="2" id="KW-0677">Repeat</keyword>
<dbReference type="GO" id="GO:0005925">
    <property type="term" value="C:focal adhesion"/>
    <property type="evidence" value="ECO:0007669"/>
    <property type="project" value="Ensembl"/>
</dbReference>
<keyword evidence="6" id="KW-1185">Reference proteome</keyword>
<sequence length="418" mass="45659">MHRDFFAAGYFGDKVFRPRPPFQTPERPGDPAPTPEGRSRPRRSERAGLRCAAPARGGGAGRRARDPPGPPASRRGIRLLPRRSPSPPAVSRRSERRECPRTGPGLLPARGGSAASIPDSVPLAWAGAADGTGRGPRRAGQGGFLPSGARGRRCPGAVPVGALGGFPPLPGSRCPFLPPPDHVQVPEEDRGGEQGEEPARGGHVRPRHLQHAGRARPVYAVSHHTAGSESQQAYNMNRLNTLPRGFGSLPALEVLDLTYNNLNENSLPGNFFYLTTLRALYLSDNDFEMLPPDIGKLTKLQILSLRDNDLVSLPKEIGELTQLKELHIQGNRLTVLPPELGNLDLTGQKQVFKAENNPWVTPIADQFQLGVSHVFEYIRSETYKYLYGRHMQANPEPPKKNNDKSKKISRKPLAAKNK</sequence>
<dbReference type="GO" id="GO:0005737">
    <property type="term" value="C:cytoplasm"/>
    <property type="evidence" value="ECO:0007669"/>
    <property type="project" value="TreeGrafter"/>
</dbReference>
<dbReference type="GO" id="GO:0010811">
    <property type="term" value="P:positive regulation of cell-substrate adhesion"/>
    <property type="evidence" value="ECO:0007669"/>
    <property type="project" value="Ensembl"/>
</dbReference>
<dbReference type="PANTHER" id="PTHR48051">
    <property type="match status" value="1"/>
</dbReference>
<evidence type="ECO:0000313" key="5">
    <source>
        <dbReference type="Ensembl" id="ENSTGUP00000025777.1"/>
    </source>
</evidence>
<dbReference type="GeneTree" id="ENSGT00940000158676"/>
<organism evidence="5 6">
    <name type="scientific">Taeniopygia guttata</name>
    <name type="common">Zebra finch</name>
    <name type="synonym">Poephila guttata</name>
    <dbReference type="NCBI Taxonomy" id="59729"/>
    <lineage>
        <taxon>Eukaryota</taxon>
        <taxon>Metazoa</taxon>
        <taxon>Chordata</taxon>
        <taxon>Craniata</taxon>
        <taxon>Vertebrata</taxon>
        <taxon>Euteleostomi</taxon>
        <taxon>Archelosauria</taxon>
        <taxon>Archosauria</taxon>
        <taxon>Dinosauria</taxon>
        <taxon>Saurischia</taxon>
        <taxon>Theropoda</taxon>
        <taxon>Coelurosauria</taxon>
        <taxon>Aves</taxon>
        <taxon>Neognathae</taxon>
        <taxon>Neoaves</taxon>
        <taxon>Telluraves</taxon>
        <taxon>Australaves</taxon>
        <taxon>Passeriformes</taxon>
        <taxon>Passeroidea</taxon>
        <taxon>Estrildidae</taxon>
        <taxon>Estrildinae</taxon>
        <taxon>Taeniopygia</taxon>
    </lineage>
</organism>
<dbReference type="AlphaFoldDB" id="A0A674GTQ4"/>
<name>A0A674GTQ4_TAEGU</name>
<reference evidence="5" key="2">
    <citation type="submission" date="2025-08" db="UniProtKB">
        <authorList>
            <consortium name="Ensembl"/>
        </authorList>
    </citation>
    <scope>IDENTIFICATION</scope>
</reference>
<dbReference type="Pfam" id="PF23598">
    <property type="entry name" value="LRR_14"/>
    <property type="match status" value="1"/>
</dbReference>
<feature type="compositionally biased region" description="Gly residues" evidence="3">
    <location>
        <begin position="130"/>
        <end position="145"/>
    </location>
</feature>
<dbReference type="PANTHER" id="PTHR48051:SF1">
    <property type="entry name" value="RAS SUPPRESSOR PROTEIN 1"/>
    <property type="match status" value="1"/>
</dbReference>